<dbReference type="PANTHER" id="PTHR45717:SF15">
    <property type="entry name" value="AGL218WP"/>
    <property type="match status" value="1"/>
</dbReference>
<dbReference type="GO" id="GO:0005739">
    <property type="term" value="C:mitochondrion"/>
    <property type="evidence" value="ECO:0007669"/>
    <property type="project" value="TreeGrafter"/>
</dbReference>
<dbReference type="AlphaFoldDB" id="W9QMG4"/>
<keyword evidence="4" id="KW-1185">Reference proteome</keyword>
<dbReference type="STRING" id="981085.W9QMG4"/>
<proteinExistence type="inferred from homology"/>
<evidence type="ECO:0000256" key="1">
    <source>
        <dbReference type="ARBA" id="ARBA00007626"/>
    </source>
</evidence>
<name>W9QMG4_9ROSA</name>
<accession>W9QMG4</accession>
<evidence type="ECO:0008006" key="5">
    <source>
        <dbReference type="Google" id="ProtNLM"/>
    </source>
</evidence>
<evidence type="ECO:0000313" key="4">
    <source>
        <dbReference type="Proteomes" id="UP000030645"/>
    </source>
</evidence>
<organism evidence="3 4">
    <name type="scientific">Morus notabilis</name>
    <dbReference type="NCBI Taxonomy" id="981085"/>
    <lineage>
        <taxon>Eukaryota</taxon>
        <taxon>Viridiplantae</taxon>
        <taxon>Streptophyta</taxon>
        <taxon>Embryophyta</taxon>
        <taxon>Tracheophyta</taxon>
        <taxon>Spermatophyta</taxon>
        <taxon>Magnoliopsida</taxon>
        <taxon>eudicotyledons</taxon>
        <taxon>Gunneridae</taxon>
        <taxon>Pentapetalae</taxon>
        <taxon>rosids</taxon>
        <taxon>fabids</taxon>
        <taxon>Rosales</taxon>
        <taxon>Moraceae</taxon>
        <taxon>Moreae</taxon>
        <taxon>Morus</taxon>
    </lineage>
</organism>
<protein>
    <recommendedName>
        <fullName evidence="5">Pentatricopeptide repeat-containing protein</fullName>
    </recommendedName>
</protein>
<dbReference type="Proteomes" id="UP000030645">
    <property type="component" value="Unassembled WGS sequence"/>
</dbReference>
<evidence type="ECO:0000256" key="2">
    <source>
        <dbReference type="SAM" id="MobiDB-lite"/>
    </source>
</evidence>
<reference evidence="4" key="1">
    <citation type="submission" date="2013-01" db="EMBL/GenBank/DDBJ databases">
        <title>Draft Genome Sequence of a Mulberry Tree, Morus notabilis C.K. Schneid.</title>
        <authorList>
            <person name="He N."/>
            <person name="Zhao S."/>
        </authorList>
    </citation>
    <scope>NUCLEOTIDE SEQUENCE</scope>
</reference>
<dbReference type="eggNOG" id="KOG4197">
    <property type="taxonomic scope" value="Eukaryota"/>
</dbReference>
<comment type="similarity">
    <text evidence="1">Belongs to the PPR family. P subfamily.</text>
</comment>
<gene>
    <name evidence="3" type="ORF">L484_003153</name>
</gene>
<sequence length="279" mass="31275">MEISTLGVVILVVSCLGTRKLQIFLLGYGDSIGNLVFRKLGFVDLSNRGFSIRASSTGFTDSEPPITCTQDRANSFDSSELTPNVCKCFNGFCRRKHVSANLFLVRRSLSSQAGAKSSDREDELENEFSELEGTDRSKAVKDTNLLDENADELISERDFSEVDDDDAEVSKNDLGLSDTETDLSERLHTEKTADSALFRAIADAPGYSVRDALNKWVEEGNEVDRGEVYLAMLSLRKARMYARALQVLIRQTDWNDATSFSFRLNRILNRRMQQPILES</sequence>
<dbReference type="EMBL" id="KE343392">
    <property type="protein sequence ID" value="EXB28630.1"/>
    <property type="molecule type" value="Genomic_DNA"/>
</dbReference>
<evidence type="ECO:0000313" key="3">
    <source>
        <dbReference type="EMBL" id="EXB28630.1"/>
    </source>
</evidence>
<feature type="region of interest" description="Disordered" evidence="2">
    <location>
        <begin position="156"/>
        <end position="175"/>
    </location>
</feature>
<dbReference type="PANTHER" id="PTHR45717">
    <property type="entry name" value="OS12G0527900 PROTEIN"/>
    <property type="match status" value="1"/>
</dbReference>